<name>A0A1H7HIV7_9LACT</name>
<dbReference type="Proteomes" id="UP000199081">
    <property type="component" value="Unassembled WGS sequence"/>
</dbReference>
<dbReference type="NCBIfam" id="TIGR02817">
    <property type="entry name" value="adh_fam_1"/>
    <property type="match status" value="1"/>
</dbReference>
<dbReference type="InterPro" id="IPR036291">
    <property type="entry name" value="NAD(P)-bd_dom_sf"/>
</dbReference>
<evidence type="ECO:0000313" key="4">
    <source>
        <dbReference type="EMBL" id="SEK49402.1"/>
    </source>
</evidence>
<dbReference type="SMART" id="SM00829">
    <property type="entry name" value="PKS_ER"/>
    <property type="match status" value="1"/>
</dbReference>
<dbReference type="InterPro" id="IPR052585">
    <property type="entry name" value="Lipid_raft_assoc_Zn_ADH"/>
</dbReference>
<protein>
    <recommendedName>
        <fullName evidence="2">Zinc-type alcohol dehydrogenase-like protein</fullName>
    </recommendedName>
</protein>
<keyword evidence="5" id="KW-1185">Reference proteome</keyword>
<dbReference type="OrthoDB" id="9792162at2"/>
<dbReference type="GO" id="GO:0016491">
    <property type="term" value="F:oxidoreductase activity"/>
    <property type="evidence" value="ECO:0007669"/>
    <property type="project" value="UniProtKB-KW"/>
</dbReference>
<reference evidence="5" key="1">
    <citation type="submission" date="2016-10" db="EMBL/GenBank/DDBJ databases">
        <authorList>
            <person name="Varghese N."/>
            <person name="Submissions S."/>
        </authorList>
    </citation>
    <scope>NUCLEOTIDE SEQUENCE [LARGE SCALE GENOMIC DNA]</scope>
    <source>
        <strain evidence="5">DSM 19183</strain>
    </source>
</reference>
<dbReference type="Pfam" id="PF08240">
    <property type="entry name" value="ADH_N"/>
    <property type="match status" value="1"/>
</dbReference>
<dbReference type="SUPFAM" id="SSF51735">
    <property type="entry name" value="NAD(P)-binding Rossmann-fold domains"/>
    <property type="match status" value="1"/>
</dbReference>
<keyword evidence="2" id="KW-0560">Oxidoreductase</keyword>
<dbReference type="InterPro" id="IPR020843">
    <property type="entry name" value="ER"/>
</dbReference>
<dbReference type="STRING" id="426702.SAMN04488099_10375"/>
<feature type="domain" description="Enoyl reductase (ER)" evidence="3">
    <location>
        <begin position="15"/>
        <end position="338"/>
    </location>
</feature>
<dbReference type="PANTHER" id="PTHR43482">
    <property type="entry name" value="PROTEIN AST1-RELATED"/>
    <property type="match status" value="1"/>
</dbReference>
<proteinExistence type="inferred from homology"/>
<dbReference type="GO" id="GO:0008270">
    <property type="term" value="F:zinc ion binding"/>
    <property type="evidence" value="ECO:0007669"/>
    <property type="project" value="InterPro"/>
</dbReference>
<dbReference type="Gene3D" id="3.40.50.720">
    <property type="entry name" value="NAD(P)-binding Rossmann-like Domain"/>
    <property type="match status" value="1"/>
</dbReference>
<dbReference type="InterPro" id="IPR014182">
    <property type="entry name" value="ADH_Zn_typ-1"/>
</dbReference>
<dbReference type="CDD" id="cd08252">
    <property type="entry name" value="AL_MDR"/>
    <property type="match status" value="1"/>
</dbReference>
<comment type="similarity">
    <text evidence="1 2">Belongs to the zinc-containing alcohol dehydrogenase family. Quinone oxidoreductase subfamily.</text>
</comment>
<sequence>MSQKMYAYGFTDPQKDQDLPVFEKRECPVPEPHGREIVVEVKAVGINPTDLATRRMKKSSDDSFTILGRDVSGTVTSIGPDVTLFKEGDDVFYPGTSTVQGAQADYHKIDERMVSLKPKNLSFAEAAALPLTALTSYEVIHDRLNLFDMSEDPSEITLLIAGAAGGVGSIATQLALNYGFKVIGTASREESSKYLQKLGVKHVIDHTKPYQKQLDQLGITTVDAVFLAAKSDENIKEAAKIVKPQGRICSLLPLSETLPHPFFAKSLTMSFELMYTRSVYQTDDWIRQHEYLTELKNQVEQGFISSTLSKHFDRMNEDTLKEAYTLLQSEHTIGKIVLEHSRS</sequence>
<dbReference type="Gene3D" id="3.90.180.10">
    <property type="entry name" value="Medium-chain alcohol dehydrogenases, catalytic domain"/>
    <property type="match status" value="1"/>
</dbReference>
<evidence type="ECO:0000256" key="2">
    <source>
        <dbReference type="RuleBase" id="RU364000"/>
    </source>
</evidence>
<dbReference type="InterPro" id="IPR013154">
    <property type="entry name" value="ADH-like_N"/>
</dbReference>
<dbReference type="RefSeq" id="WP_091479169.1">
    <property type="nucleotide sequence ID" value="NZ_BJYC01000007.1"/>
</dbReference>
<gene>
    <name evidence="4" type="ORF">SAMN04488099_10375</name>
</gene>
<dbReference type="EMBL" id="FNZU01000003">
    <property type="protein sequence ID" value="SEK49402.1"/>
    <property type="molecule type" value="Genomic_DNA"/>
</dbReference>
<dbReference type="InterPro" id="IPR013149">
    <property type="entry name" value="ADH-like_C"/>
</dbReference>
<accession>A0A1H7HIV7</accession>
<keyword evidence="2" id="KW-0479">Metal-binding</keyword>
<evidence type="ECO:0000256" key="1">
    <source>
        <dbReference type="ARBA" id="ARBA00010371"/>
    </source>
</evidence>
<dbReference type="SUPFAM" id="SSF50129">
    <property type="entry name" value="GroES-like"/>
    <property type="match status" value="1"/>
</dbReference>
<dbReference type="AlphaFoldDB" id="A0A1H7HIV7"/>
<organism evidence="4 5">
    <name type="scientific">Alkalibacterium pelagium</name>
    <dbReference type="NCBI Taxonomy" id="426702"/>
    <lineage>
        <taxon>Bacteria</taxon>
        <taxon>Bacillati</taxon>
        <taxon>Bacillota</taxon>
        <taxon>Bacilli</taxon>
        <taxon>Lactobacillales</taxon>
        <taxon>Carnobacteriaceae</taxon>
        <taxon>Alkalibacterium</taxon>
    </lineage>
</organism>
<dbReference type="InterPro" id="IPR011032">
    <property type="entry name" value="GroES-like_sf"/>
</dbReference>
<dbReference type="Pfam" id="PF00107">
    <property type="entry name" value="ADH_zinc_N"/>
    <property type="match status" value="1"/>
</dbReference>
<evidence type="ECO:0000313" key="5">
    <source>
        <dbReference type="Proteomes" id="UP000199081"/>
    </source>
</evidence>
<evidence type="ECO:0000259" key="3">
    <source>
        <dbReference type="SMART" id="SM00829"/>
    </source>
</evidence>
<keyword evidence="2" id="KW-0862">Zinc</keyword>
<dbReference type="PANTHER" id="PTHR43482:SF1">
    <property type="entry name" value="PROTEIN AST1-RELATED"/>
    <property type="match status" value="1"/>
</dbReference>